<feature type="region of interest" description="Disordered" evidence="3">
    <location>
        <begin position="20"/>
        <end position="102"/>
    </location>
</feature>
<dbReference type="EMBL" id="BDGG01000001">
    <property type="protein sequence ID" value="GAU87279.1"/>
    <property type="molecule type" value="Genomic_DNA"/>
</dbReference>
<evidence type="ECO:0000259" key="4">
    <source>
        <dbReference type="PROSITE" id="PS50013"/>
    </source>
</evidence>
<protein>
    <recommendedName>
        <fullName evidence="4">Chromo domain-containing protein</fullName>
    </recommendedName>
</protein>
<accession>A0A1D1UBQ3</accession>
<feature type="domain" description="Chromo" evidence="4">
    <location>
        <begin position="643"/>
        <end position="695"/>
    </location>
</feature>
<dbReference type="InterPro" id="IPR016197">
    <property type="entry name" value="Chromo-like_dom_sf"/>
</dbReference>
<dbReference type="GO" id="GO:0005634">
    <property type="term" value="C:nucleus"/>
    <property type="evidence" value="ECO:0007669"/>
    <property type="project" value="UniProtKB-SubCell"/>
</dbReference>
<dbReference type="OrthoDB" id="8067290at2759"/>
<evidence type="ECO:0000313" key="5">
    <source>
        <dbReference type="EMBL" id="GAU87279.1"/>
    </source>
</evidence>
<evidence type="ECO:0000256" key="1">
    <source>
        <dbReference type="ARBA" id="ARBA00004123"/>
    </source>
</evidence>
<dbReference type="Pfam" id="PF00385">
    <property type="entry name" value="Chromo"/>
    <property type="match status" value="1"/>
</dbReference>
<organism evidence="5 6">
    <name type="scientific">Ramazzottius varieornatus</name>
    <name type="common">Water bear</name>
    <name type="synonym">Tardigrade</name>
    <dbReference type="NCBI Taxonomy" id="947166"/>
    <lineage>
        <taxon>Eukaryota</taxon>
        <taxon>Metazoa</taxon>
        <taxon>Ecdysozoa</taxon>
        <taxon>Tardigrada</taxon>
        <taxon>Eutardigrada</taxon>
        <taxon>Parachela</taxon>
        <taxon>Hypsibioidea</taxon>
        <taxon>Ramazzottiidae</taxon>
        <taxon>Ramazzottius</taxon>
    </lineage>
</organism>
<keyword evidence="6" id="KW-1185">Reference proteome</keyword>
<dbReference type="PANTHER" id="PTHR46579">
    <property type="entry name" value="F5/8 TYPE C DOMAIN-CONTAINING PROTEIN-RELATED"/>
    <property type="match status" value="1"/>
</dbReference>
<dbReference type="SMART" id="SM00298">
    <property type="entry name" value="CHROMO"/>
    <property type="match status" value="1"/>
</dbReference>
<evidence type="ECO:0000256" key="2">
    <source>
        <dbReference type="ARBA" id="ARBA00023242"/>
    </source>
</evidence>
<dbReference type="Proteomes" id="UP000186922">
    <property type="component" value="Unassembled WGS sequence"/>
</dbReference>
<dbReference type="InterPro" id="IPR000953">
    <property type="entry name" value="Chromo/chromo_shadow_dom"/>
</dbReference>
<name>A0A1D1UBQ3_RAMVA</name>
<dbReference type="PROSITE" id="PS50013">
    <property type="entry name" value="CHROMO_2"/>
    <property type="match status" value="1"/>
</dbReference>
<dbReference type="InterPro" id="IPR023780">
    <property type="entry name" value="Chromo_domain"/>
</dbReference>
<comment type="caution">
    <text evidence="5">The sequence shown here is derived from an EMBL/GenBank/DDBJ whole genome shotgun (WGS) entry which is preliminary data.</text>
</comment>
<dbReference type="SUPFAM" id="SSF54160">
    <property type="entry name" value="Chromo domain-like"/>
    <property type="match status" value="1"/>
</dbReference>
<dbReference type="InterPro" id="IPR023779">
    <property type="entry name" value="Chromodomain_CS"/>
</dbReference>
<evidence type="ECO:0000313" key="6">
    <source>
        <dbReference type="Proteomes" id="UP000186922"/>
    </source>
</evidence>
<reference evidence="5 6" key="1">
    <citation type="journal article" date="2016" name="Nat. Commun.">
        <title>Extremotolerant tardigrade genome and improved radiotolerance of human cultured cells by tardigrade-unique protein.</title>
        <authorList>
            <person name="Hashimoto T."/>
            <person name="Horikawa D.D."/>
            <person name="Saito Y."/>
            <person name="Kuwahara H."/>
            <person name="Kozuka-Hata H."/>
            <person name="Shin-I T."/>
            <person name="Minakuchi Y."/>
            <person name="Ohishi K."/>
            <person name="Motoyama A."/>
            <person name="Aizu T."/>
            <person name="Enomoto A."/>
            <person name="Kondo K."/>
            <person name="Tanaka S."/>
            <person name="Hara Y."/>
            <person name="Koshikawa S."/>
            <person name="Sagara H."/>
            <person name="Miura T."/>
            <person name="Yokobori S."/>
            <person name="Miyagawa K."/>
            <person name="Suzuki Y."/>
            <person name="Kubo T."/>
            <person name="Oyama M."/>
            <person name="Kohara Y."/>
            <person name="Fujiyama A."/>
            <person name="Arakawa K."/>
            <person name="Katayama T."/>
            <person name="Toyoda A."/>
            <person name="Kunieda T."/>
        </authorList>
    </citation>
    <scope>NUCLEOTIDE SEQUENCE [LARGE SCALE GENOMIC DNA]</scope>
    <source>
        <strain evidence="5 6">YOKOZUNA-1</strain>
    </source>
</reference>
<comment type="subcellular location">
    <subcellularLocation>
        <location evidence="1">Nucleus</location>
    </subcellularLocation>
</comment>
<feature type="compositionally biased region" description="Polar residues" evidence="3">
    <location>
        <begin position="87"/>
        <end position="102"/>
    </location>
</feature>
<dbReference type="AlphaFoldDB" id="A0A1D1UBQ3"/>
<gene>
    <name evidence="5" type="primary">RvY_00158-1</name>
    <name evidence="5" type="synonym">RvY_00158.1</name>
    <name evidence="5" type="ORF">RvY_00158</name>
</gene>
<dbReference type="CDD" id="cd00024">
    <property type="entry name" value="CD_CSD"/>
    <property type="match status" value="1"/>
</dbReference>
<keyword evidence="2" id="KW-0539">Nucleus</keyword>
<dbReference type="PANTHER" id="PTHR46579:SF1">
    <property type="entry name" value="F5_8 TYPE C DOMAIN-CONTAINING PROTEIN"/>
    <property type="match status" value="1"/>
</dbReference>
<sequence length="740" mass="83682">MERQRLSKFYIKLNLANKRAAKDDGDGLNKGNAKRANRLPSIPDLTNAPPVDRAVTPEPDDLEDVTDDRSTDFGNLQGNSDDEMESATESSDSSCGALSMNHSCSPDPSVIKDAEWTILDVCAMMLYTAKSNGVTNATLDNFLKVVALVINGKRNVEDDRARSKFPASVRSVKTALKISHEEQQKVIHICPTKRLIRKKGEDIPTTEICGYTLHPHYNPARKTSATSATAECIDHVMCYRYKKDPILKSHEKIAALSERWHTLTPAEQKKIHEDRTVGGFKRPSLVRHWEKFDVVEGFAQDVMHQMDEGLSKGFLKAVVEGSSVMKLSKNQVNEIDRRWLSITVPGHDNRKLRSIRTYKQWKAHELRFFLQHGGPFVTNGLVPDAFYKILCLASSIAWTCTRDSVTVHDVKTVEKACTTFLKNFQNFFGVRAMKYSVHLVQHIPMALRLFGPLHLVSCYRPENEIGKISRRICGTNNTTKQIMNSFLTLTECSNYLSDVISLDSKKNSLVMKTVLQVMDLPMPVFSATASEGRCRLLGKPELLMNKDELSLLGRHPEIQRARLEVGIFPRTSAHNEKSLRNESIIMDKDQKAWKVFDIIAVMGTEASQVGRTFVYGEKMEKVDANRVGVDHVYAVQASGTKQVFPTAFVGHEGQKGLDTRILYHVKWYGYPKSKNTWEPEESLLQSGDAIAEYWRMVNCLKEYDSRPKRGETYKSKKEASKEFQRLINELSSILKEDPCV</sequence>
<dbReference type="PROSITE" id="PS00598">
    <property type="entry name" value="CHROMO_1"/>
    <property type="match status" value="1"/>
</dbReference>
<proteinExistence type="predicted"/>
<dbReference type="Gene3D" id="2.40.50.40">
    <property type="match status" value="1"/>
</dbReference>
<evidence type="ECO:0000256" key="3">
    <source>
        <dbReference type="SAM" id="MobiDB-lite"/>
    </source>
</evidence>